<evidence type="ECO:0000256" key="2">
    <source>
        <dbReference type="ARBA" id="ARBA00022989"/>
    </source>
</evidence>
<feature type="transmembrane region" description="Helical" evidence="4">
    <location>
        <begin position="219"/>
        <end position="241"/>
    </location>
</feature>
<evidence type="ECO:0000256" key="4">
    <source>
        <dbReference type="SAM" id="Phobius"/>
    </source>
</evidence>
<dbReference type="PANTHER" id="PTHR11360:SF304">
    <property type="entry name" value="MFS DOMAIN-CONTAINING PROTEIN"/>
    <property type="match status" value="1"/>
</dbReference>
<evidence type="ECO:0000256" key="1">
    <source>
        <dbReference type="ARBA" id="ARBA00022692"/>
    </source>
</evidence>
<dbReference type="SUPFAM" id="SSF103473">
    <property type="entry name" value="MFS general substrate transporter"/>
    <property type="match status" value="1"/>
</dbReference>
<feature type="transmembrane region" description="Helical" evidence="4">
    <location>
        <begin position="105"/>
        <end position="125"/>
    </location>
</feature>
<dbReference type="RefSeq" id="WP_091716065.1">
    <property type="nucleotide sequence ID" value="NZ_FNHS01000006.1"/>
</dbReference>
<evidence type="ECO:0000259" key="5">
    <source>
        <dbReference type="PROSITE" id="PS50850"/>
    </source>
</evidence>
<keyword evidence="2 4" id="KW-1133">Transmembrane helix</keyword>
<feature type="transmembrane region" description="Helical" evidence="4">
    <location>
        <begin position="137"/>
        <end position="157"/>
    </location>
</feature>
<sequence>MSEIRTSVGGGRWLQLAFGVICMCMIANMQYGWTFFVNPMQERHGWDRAAIQVAFTLFVVTETWLVPIEGWFVDKYGPRIVTLFGGLLCGIAWVMNSYAESLTMLYVAAAIGGTGAGAVYGTCVGNSLKWFPDRRGLAAGITAMGFGAGSALTVVPIQAMIKAQGYEAAFFYFGIGQGVIVMLIALFLRAPAKGQVPEIARVSQSKRDFKPGEMVRTPIFWVMYAMFVMMAAGGLMATAQLGPIAKDFMIADVPVSLLGITLPALTFAATLDRVLNGVTRPFFGWVSDHIGRENTMFISFAIEGLGIYALSQLGHNPIAFVLLTGLVFFAWGEIYSLFPATCGDTFGSKYAATNAGLLYTAKGTAALIVPYTSVLTTMTGSWHAVFLAAAALNIFAALLALFVLKPMRAAYTKKPEASLAPALAQ</sequence>
<dbReference type="InterPro" id="IPR011701">
    <property type="entry name" value="MFS"/>
</dbReference>
<evidence type="ECO:0000313" key="6">
    <source>
        <dbReference type="EMBL" id="SDN20194.1"/>
    </source>
</evidence>
<dbReference type="AlphaFoldDB" id="A0A1G9ZFZ8"/>
<feature type="transmembrane region" description="Helical" evidence="4">
    <location>
        <begin position="49"/>
        <end position="68"/>
    </location>
</feature>
<dbReference type="GO" id="GO:0016020">
    <property type="term" value="C:membrane"/>
    <property type="evidence" value="ECO:0007669"/>
    <property type="project" value="InterPro"/>
</dbReference>
<accession>A0A1G9ZFZ8</accession>
<feature type="transmembrane region" description="Helical" evidence="4">
    <location>
        <begin position="80"/>
        <end position="99"/>
    </location>
</feature>
<evidence type="ECO:0000256" key="3">
    <source>
        <dbReference type="ARBA" id="ARBA00023136"/>
    </source>
</evidence>
<dbReference type="Gene3D" id="1.20.1250.20">
    <property type="entry name" value="MFS general substrate transporter like domains"/>
    <property type="match status" value="2"/>
</dbReference>
<feature type="transmembrane region" description="Helical" evidence="4">
    <location>
        <begin position="317"/>
        <end position="338"/>
    </location>
</feature>
<dbReference type="OrthoDB" id="9793415at2"/>
<dbReference type="Proteomes" id="UP000198704">
    <property type="component" value="Unassembled WGS sequence"/>
</dbReference>
<dbReference type="EMBL" id="FNHS01000006">
    <property type="protein sequence ID" value="SDN20194.1"/>
    <property type="molecule type" value="Genomic_DNA"/>
</dbReference>
<dbReference type="GO" id="GO:0019531">
    <property type="term" value="F:oxalate transmembrane transporter activity"/>
    <property type="evidence" value="ECO:0007669"/>
    <property type="project" value="InterPro"/>
</dbReference>
<feature type="transmembrane region" description="Helical" evidence="4">
    <location>
        <begin position="12"/>
        <end position="29"/>
    </location>
</feature>
<dbReference type="PROSITE" id="PS50850">
    <property type="entry name" value="MFS"/>
    <property type="match status" value="1"/>
</dbReference>
<evidence type="ECO:0000313" key="7">
    <source>
        <dbReference type="Proteomes" id="UP000198704"/>
    </source>
</evidence>
<feature type="transmembrane region" description="Helical" evidence="4">
    <location>
        <begin position="253"/>
        <end position="275"/>
    </location>
</feature>
<proteinExistence type="predicted"/>
<dbReference type="NCBIfam" id="TIGR04259">
    <property type="entry name" value="oxa_formateAnti"/>
    <property type="match status" value="1"/>
</dbReference>
<feature type="domain" description="Major facilitator superfamily (MFS) profile" evidence="5">
    <location>
        <begin position="1"/>
        <end position="408"/>
    </location>
</feature>
<dbReference type="InterPro" id="IPR020846">
    <property type="entry name" value="MFS_dom"/>
</dbReference>
<keyword evidence="3 4" id="KW-0472">Membrane</keyword>
<feature type="transmembrane region" description="Helical" evidence="4">
    <location>
        <begin position="169"/>
        <end position="188"/>
    </location>
</feature>
<keyword evidence="1 4" id="KW-0812">Transmembrane</keyword>
<dbReference type="Pfam" id="PF07690">
    <property type="entry name" value="MFS_1"/>
    <property type="match status" value="1"/>
</dbReference>
<keyword evidence="7" id="KW-1185">Reference proteome</keyword>
<dbReference type="STRING" id="582672.SAMN05216360_106256"/>
<protein>
    <submittedName>
        <fullName evidence="6">MFS transporter, OFA family, oxalate/formate antiporter</fullName>
    </submittedName>
</protein>
<feature type="transmembrane region" description="Helical" evidence="4">
    <location>
        <begin position="381"/>
        <end position="404"/>
    </location>
</feature>
<dbReference type="InterPro" id="IPR050327">
    <property type="entry name" value="Proton-linked_MCT"/>
</dbReference>
<reference evidence="7" key="1">
    <citation type="submission" date="2016-10" db="EMBL/GenBank/DDBJ databases">
        <authorList>
            <person name="Varghese N."/>
            <person name="Submissions S."/>
        </authorList>
    </citation>
    <scope>NUCLEOTIDE SEQUENCE [LARGE SCALE GENOMIC DNA]</scope>
    <source>
        <strain evidence="7">BL47</strain>
    </source>
</reference>
<name>A0A1G9ZFZ8_9HYPH</name>
<dbReference type="InterPro" id="IPR026355">
    <property type="entry name" value="Oxa/Form_antiport"/>
</dbReference>
<gene>
    <name evidence="6" type="ORF">SAMN05216360_106256</name>
</gene>
<dbReference type="CDD" id="cd17353">
    <property type="entry name" value="MFS_OFA_like"/>
    <property type="match status" value="1"/>
</dbReference>
<dbReference type="InterPro" id="IPR036259">
    <property type="entry name" value="MFS_trans_sf"/>
</dbReference>
<dbReference type="PANTHER" id="PTHR11360">
    <property type="entry name" value="MONOCARBOXYLATE TRANSPORTER"/>
    <property type="match status" value="1"/>
</dbReference>
<organism evidence="6 7">
    <name type="scientific">Methylobacterium phyllostachyos</name>
    <dbReference type="NCBI Taxonomy" id="582672"/>
    <lineage>
        <taxon>Bacteria</taxon>
        <taxon>Pseudomonadati</taxon>
        <taxon>Pseudomonadota</taxon>
        <taxon>Alphaproteobacteria</taxon>
        <taxon>Hyphomicrobiales</taxon>
        <taxon>Methylobacteriaceae</taxon>
        <taxon>Methylobacterium</taxon>
    </lineage>
</organism>